<reference evidence="2" key="2">
    <citation type="submission" date="2018-01" db="EMBL/GenBank/DDBJ databases">
        <title>Prevalence of blaNDM and mcr-1 in Escherichia coli from food in China.</title>
        <authorList>
            <person name="Liu X."/>
            <person name="Li R."/>
            <person name="Chen S."/>
        </authorList>
    </citation>
    <scope>NUCLEOTIDE SEQUENCE</scope>
    <source>
        <strain evidence="2">1108</strain>
        <plasmid evidence="2">p1108-emrB</plasmid>
    </source>
</reference>
<dbReference type="AlphaFoldDB" id="A0A2S1J9C7"/>
<accession>A0A2S1J9C7</accession>
<evidence type="ECO:0000313" key="2">
    <source>
        <dbReference type="EMBL" id="AWF74981.1"/>
    </source>
</evidence>
<evidence type="ECO:0000256" key="1">
    <source>
        <dbReference type="SAM" id="SignalP"/>
    </source>
</evidence>
<keyword evidence="1" id="KW-0732">Signal</keyword>
<feature type="signal peptide" evidence="1">
    <location>
        <begin position="1"/>
        <end position="27"/>
    </location>
</feature>
<organism evidence="2">
    <name type="scientific">Escherichia coli</name>
    <dbReference type="NCBI Taxonomy" id="562"/>
    <lineage>
        <taxon>Bacteria</taxon>
        <taxon>Pseudomonadati</taxon>
        <taxon>Pseudomonadota</taxon>
        <taxon>Gammaproteobacteria</taxon>
        <taxon>Enterobacterales</taxon>
        <taxon>Enterobacteriaceae</taxon>
        <taxon>Escherichia</taxon>
    </lineage>
</organism>
<dbReference type="RefSeq" id="WP_021560342.1">
    <property type="nucleotide sequence ID" value="NZ_BFUP01000669.1"/>
</dbReference>
<feature type="chain" id="PRO_5041537570" evidence="1">
    <location>
        <begin position="28"/>
        <end position="129"/>
    </location>
</feature>
<evidence type="ECO:0000313" key="3">
    <source>
        <dbReference type="EMBL" id="HAG5772359.1"/>
    </source>
</evidence>
<protein>
    <submittedName>
        <fullName evidence="2">Uncharacterized protein</fullName>
    </submittedName>
</protein>
<keyword evidence="2" id="KW-0614">Plasmid</keyword>
<geneLocation type="plasmid" evidence="2">
    <name>p1108-emrB</name>
</geneLocation>
<gene>
    <name evidence="3" type="ORF">GGB84_004109</name>
    <name evidence="2" type="ORF">LHLDPJGA_00079</name>
</gene>
<sequence>MTQSSVRRVAAATCLLLLPLFATPASAASTCRAYTAAQEGASRGYSLAKSAAQSWSDYESDYSGALEDCLSQIRDLSLTVNLSANIDALLQSLEKKVCSVVVSSANSYIPPSVTLDPWSEVTSSVNSLF</sequence>
<name>A0A2S1J9C7_ECOLX</name>
<dbReference type="EMBL" id="DAAYTU010000032">
    <property type="protein sequence ID" value="HAG5772359.1"/>
    <property type="molecule type" value="Genomic_DNA"/>
</dbReference>
<dbReference type="EMBL" id="MG825377">
    <property type="protein sequence ID" value="AWF74981.1"/>
    <property type="molecule type" value="Genomic_DNA"/>
</dbReference>
<proteinExistence type="predicted"/>
<reference evidence="3" key="1">
    <citation type="journal article" date="2018" name="Genome Biol.">
        <title>SKESA: strategic k-mer extension for scrupulous assemblies.</title>
        <authorList>
            <person name="Souvorov A."/>
            <person name="Agarwala R."/>
            <person name="Lipman D.J."/>
        </authorList>
    </citation>
    <scope>NUCLEOTIDE SEQUENCE [LARGE SCALE GENOMIC DNA]</scope>
    <source>
        <strain evidence="3">1839</strain>
    </source>
</reference>
<reference evidence="3" key="3">
    <citation type="submission" date="2020-02" db="EMBL/GenBank/DDBJ databases">
        <authorList>
            <consortium name="NCBI Pathogen Detection Project"/>
        </authorList>
    </citation>
    <scope>NUCLEOTIDE SEQUENCE</scope>
    <source>
        <strain evidence="3">1839</strain>
    </source>
</reference>